<evidence type="ECO:0008006" key="5">
    <source>
        <dbReference type="Google" id="ProtNLM"/>
    </source>
</evidence>
<dbReference type="AlphaFoldDB" id="A0A4V6MWM3"/>
<sequence length="74" mass="8636">MTRQAMSPSDLSSYEDIALPKSPELPNSVQLTPYHNSRVRRISWISFAPVPTFAMAYVVHRYYRYCRPLRFDPG</sequence>
<organism evidence="3 4">
    <name type="scientific">Dichomitus squalens</name>
    <dbReference type="NCBI Taxonomy" id="114155"/>
    <lineage>
        <taxon>Eukaryota</taxon>
        <taxon>Fungi</taxon>
        <taxon>Dikarya</taxon>
        <taxon>Basidiomycota</taxon>
        <taxon>Agaricomycotina</taxon>
        <taxon>Agaricomycetes</taxon>
        <taxon>Polyporales</taxon>
        <taxon>Polyporaceae</taxon>
        <taxon>Dichomitus</taxon>
    </lineage>
</organism>
<evidence type="ECO:0000313" key="4">
    <source>
        <dbReference type="Proteomes" id="UP000292082"/>
    </source>
</evidence>
<keyword evidence="2" id="KW-0472">Membrane</keyword>
<feature type="transmembrane region" description="Helical" evidence="2">
    <location>
        <begin position="42"/>
        <end position="60"/>
    </location>
</feature>
<evidence type="ECO:0000256" key="2">
    <source>
        <dbReference type="SAM" id="Phobius"/>
    </source>
</evidence>
<keyword evidence="4" id="KW-1185">Reference proteome</keyword>
<keyword evidence="2" id="KW-0812">Transmembrane</keyword>
<gene>
    <name evidence="3" type="ORF">BD310DRAFT_939364</name>
</gene>
<dbReference type="Proteomes" id="UP000292082">
    <property type="component" value="Unassembled WGS sequence"/>
</dbReference>
<accession>A0A4V6MWM3</accession>
<proteinExistence type="predicted"/>
<reference evidence="3 4" key="1">
    <citation type="submission" date="2019-01" db="EMBL/GenBank/DDBJ databases">
        <title>Draft genome sequences of three monokaryotic isolates of the white-rot basidiomycete fungus Dichomitus squalens.</title>
        <authorList>
            <consortium name="DOE Joint Genome Institute"/>
            <person name="Lopez S.C."/>
            <person name="Andreopoulos B."/>
            <person name="Pangilinan J."/>
            <person name="Lipzen A."/>
            <person name="Riley R."/>
            <person name="Ahrendt S."/>
            <person name="Ng V."/>
            <person name="Barry K."/>
            <person name="Daum C."/>
            <person name="Grigoriev I.V."/>
            <person name="Hilden K.S."/>
            <person name="Makela M.R."/>
            <person name="de Vries R.P."/>
        </authorList>
    </citation>
    <scope>NUCLEOTIDE SEQUENCE [LARGE SCALE GENOMIC DNA]</scope>
    <source>
        <strain evidence="3 4">CBS 464.89</strain>
    </source>
</reference>
<dbReference type="EMBL" id="ML145236">
    <property type="protein sequence ID" value="TBU52803.1"/>
    <property type="molecule type" value="Genomic_DNA"/>
</dbReference>
<name>A0A4V6MWM3_9APHY</name>
<evidence type="ECO:0000256" key="1">
    <source>
        <dbReference type="SAM" id="MobiDB-lite"/>
    </source>
</evidence>
<feature type="region of interest" description="Disordered" evidence="1">
    <location>
        <begin position="1"/>
        <end position="24"/>
    </location>
</feature>
<keyword evidence="2" id="KW-1133">Transmembrane helix</keyword>
<evidence type="ECO:0000313" key="3">
    <source>
        <dbReference type="EMBL" id="TBU52803.1"/>
    </source>
</evidence>
<feature type="compositionally biased region" description="Polar residues" evidence="1">
    <location>
        <begin position="1"/>
        <end position="12"/>
    </location>
</feature>
<protein>
    <recommendedName>
        <fullName evidence="5">Transmembrane protein</fullName>
    </recommendedName>
</protein>